<sequence>MRIPQSLAVLTLLTLTSGACLPNSTSSTALQAALTQGGAGYVLSLCPNEVYDLSQPLAFASPDQEISTEGYPAGSARAVLRVVGGTSAVSGTRAGLDGARLRYVQVDGNRGALPPATGAAAIEMGGNNANQLIEHVRSYDARAWSCLHVAEGDLRCTNTTVQYCDVGPCGQADFGAWADGISLSCRDSAVQFNTVTDATDGGVVVFGAPGSVVRNNTIQAVTRPMLGGINLVDVVPWVPGNYTHTQVLDNAISGGFGDAASAAGALVKVGIAIGPRVWFGDKYGANVSTGGVVRGNVLRGAFSFGIAVASADSFVVADNSFAGEVAFIGDIGPNCTQGALAPHPPTALLADLATLTNVTLTPGISPTPADDFAFVNGTASALTCFIPPKAAAWPAGQGVPAVSPVDTGASQTPTSAPRTTPSNSTATASAHSTATVNSAARAIAHSNCLTIAHLLLITATLFIN</sequence>
<evidence type="ECO:0000256" key="2">
    <source>
        <dbReference type="SAM" id="SignalP"/>
    </source>
</evidence>
<protein>
    <recommendedName>
        <fullName evidence="5">Right handed beta helix domain-containing protein</fullName>
    </recommendedName>
</protein>
<dbReference type="InterPro" id="IPR012334">
    <property type="entry name" value="Pectin_lyas_fold"/>
</dbReference>
<evidence type="ECO:0000313" key="4">
    <source>
        <dbReference type="Proteomes" id="UP000827549"/>
    </source>
</evidence>
<dbReference type="AlphaFoldDB" id="A0AAF1BIT5"/>
<evidence type="ECO:0008006" key="5">
    <source>
        <dbReference type="Google" id="ProtNLM"/>
    </source>
</evidence>
<dbReference type="SUPFAM" id="SSF51126">
    <property type="entry name" value="Pectin lyase-like"/>
    <property type="match status" value="1"/>
</dbReference>
<feature type="region of interest" description="Disordered" evidence="1">
    <location>
        <begin position="402"/>
        <end position="427"/>
    </location>
</feature>
<organism evidence="3 4">
    <name type="scientific">Vanrija pseudolonga</name>
    <dbReference type="NCBI Taxonomy" id="143232"/>
    <lineage>
        <taxon>Eukaryota</taxon>
        <taxon>Fungi</taxon>
        <taxon>Dikarya</taxon>
        <taxon>Basidiomycota</taxon>
        <taxon>Agaricomycotina</taxon>
        <taxon>Tremellomycetes</taxon>
        <taxon>Trichosporonales</taxon>
        <taxon>Trichosporonaceae</taxon>
        <taxon>Vanrija</taxon>
    </lineage>
</organism>
<proteinExistence type="predicted"/>
<name>A0AAF1BIT5_9TREE</name>
<feature type="chain" id="PRO_5042021075" description="Right handed beta helix domain-containing protein" evidence="2">
    <location>
        <begin position="19"/>
        <end position="464"/>
    </location>
</feature>
<accession>A0AAF1BIT5</accession>
<dbReference type="RefSeq" id="XP_062623581.1">
    <property type="nucleotide sequence ID" value="XM_062767597.1"/>
</dbReference>
<dbReference type="InterPro" id="IPR011050">
    <property type="entry name" value="Pectin_lyase_fold/virulence"/>
</dbReference>
<evidence type="ECO:0000313" key="3">
    <source>
        <dbReference type="EMBL" id="WOO77549.1"/>
    </source>
</evidence>
<dbReference type="GeneID" id="87804380"/>
<dbReference type="SMART" id="SM00710">
    <property type="entry name" value="PbH1"/>
    <property type="match status" value="4"/>
</dbReference>
<feature type="compositionally biased region" description="Low complexity" evidence="1">
    <location>
        <begin position="409"/>
        <end position="427"/>
    </location>
</feature>
<reference evidence="3" key="1">
    <citation type="submission" date="2023-10" db="EMBL/GenBank/DDBJ databases">
        <authorList>
            <person name="Noh H."/>
        </authorList>
    </citation>
    <scope>NUCLEOTIDE SEQUENCE</scope>
    <source>
        <strain evidence="3">DUCC4014</strain>
    </source>
</reference>
<keyword evidence="4" id="KW-1185">Reference proteome</keyword>
<dbReference type="EMBL" id="CP086714">
    <property type="protein sequence ID" value="WOO77549.1"/>
    <property type="molecule type" value="Genomic_DNA"/>
</dbReference>
<dbReference type="PROSITE" id="PS51257">
    <property type="entry name" value="PROKAR_LIPOPROTEIN"/>
    <property type="match status" value="1"/>
</dbReference>
<dbReference type="InterPro" id="IPR006626">
    <property type="entry name" value="PbH1"/>
</dbReference>
<feature type="signal peptide" evidence="2">
    <location>
        <begin position="1"/>
        <end position="18"/>
    </location>
</feature>
<dbReference type="Gene3D" id="2.160.20.10">
    <property type="entry name" value="Single-stranded right-handed beta-helix, Pectin lyase-like"/>
    <property type="match status" value="1"/>
</dbReference>
<keyword evidence="2" id="KW-0732">Signal</keyword>
<dbReference type="Proteomes" id="UP000827549">
    <property type="component" value="Chromosome 1"/>
</dbReference>
<evidence type="ECO:0000256" key="1">
    <source>
        <dbReference type="SAM" id="MobiDB-lite"/>
    </source>
</evidence>
<gene>
    <name evidence="3" type="ORF">LOC62_01G001123</name>
</gene>